<feature type="compositionally biased region" description="Low complexity" evidence="7">
    <location>
        <begin position="54"/>
        <end position="64"/>
    </location>
</feature>
<dbReference type="NCBIfam" id="TIGR00231">
    <property type="entry name" value="small_GTP"/>
    <property type="match status" value="1"/>
</dbReference>
<evidence type="ECO:0000259" key="8">
    <source>
        <dbReference type="PROSITE" id="PS51722"/>
    </source>
</evidence>
<organism evidence="9 10">
    <name type="scientific">Cymbomonas tetramitiformis</name>
    <dbReference type="NCBI Taxonomy" id="36881"/>
    <lineage>
        <taxon>Eukaryota</taxon>
        <taxon>Viridiplantae</taxon>
        <taxon>Chlorophyta</taxon>
        <taxon>Pyramimonadophyceae</taxon>
        <taxon>Pyramimonadales</taxon>
        <taxon>Pyramimonadaceae</taxon>
        <taxon>Cymbomonas</taxon>
    </lineage>
</organism>
<dbReference type="Proteomes" id="UP001190700">
    <property type="component" value="Unassembled WGS sequence"/>
</dbReference>
<comment type="function">
    <text evidence="6">One of the essential components for the initiation of protein synthesis. Protects formylmethionyl-tRNA from spontaneous hydrolysis and promotes its binding to the 30S ribosomal subunits. Also involved in the hydrolysis of GTP during the formation of the 70S ribosomal complex.</text>
</comment>
<comment type="caution">
    <text evidence="9">The sequence shown here is derived from an EMBL/GenBank/DDBJ whole genome shotgun (WGS) entry which is preliminary data.</text>
</comment>
<dbReference type="PANTHER" id="PTHR43381:SF20">
    <property type="entry name" value="TRANSLATION INITIATION FACTOR IF-2, MITOCHONDRIAL"/>
    <property type="match status" value="1"/>
</dbReference>
<dbReference type="FunFam" id="3.40.50.300:FF:000019">
    <property type="entry name" value="Translation initiation factor IF-2"/>
    <property type="match status" value="1"/>
</dbReference>
<proteinExistence type="inferred from homology"/>
<dbReference type="SUPFAM" id="SSF52540">
    <property type="entry name" value="P-loop containing nucleoside triphosphate hydrolases"/>
    <property type="match status" value="1"/>
</dbReference>
<dbReference type="PROSITE" id="PS51722">
    <property type="entry name" value="G_TR_2"/>
    <property type="match status" value="1"/>
</dbReference>
<dbReference type="CDD" id="cd03702">
    <property type="entry name" value="IF2_mtIF2_II"/>
    <property type="match status" value="1"/>
</dbReference>
<protein>
    <recommendedName>
        <fullName evidence="8">Tr-type G domain-containing protein</fullName>
    </recommendedName>
</protein>
<dbReference type="InterPro" id="IPR005225">
    <property type="entry name" value="Small_GTP-bd"/>
</dbReference>
<gene>
    <name evidence="9" type="ORF">CYMTET_52521</name>
</gene>
<evidence type="ECO:0000256" key="2">
    <source>
        <dbReference type="ARBA" id="ARBA00022540"/>
    </source>
</evidence>
<keyword evidence="2" id="KW-0396">Initiation factor</keyword>
<dbReference type="InterPro" id="IPR015760">
    <property type="entry name" value="TIF_IF2"/>
</dbReference>
<dbReference type="InterPro" id="IPR027417">
    <property type="entry name" value="P-loop_NTPase"/>
</dbReference>
<sequence length="784" mass="84203">MRRLFEKSAALGARTSQATSSIPAYRVLLSGETETTHVCSNQLTDSEDYWQPHRSYSSGSSLLSDRLRSGLGRGRNLDKDEEEPSEPRTPLLSSLFGSRGRGRGAPMPDRGGSSARIGLGRPGIRQQEPGAQLNRGSQESQDGREEGRTPGRFIIKPRGNASRDRPDRSNQTGNAAFTPNASFSTPEVFEDDGEPEKRVPKKLKGVLLNGGKPAGATVRAPQRDIPKKPTQLLGGGTVMKTKKKKKTLDEPPPDSVIGRMLAAKKLEEQKKSDEAAGVTAQPLASEEPDQVEQAREVELPDPVTISELARALGVRVEDVAAILADLGEAPKSQDTPLNADAVELAVAEFGAVAKRVQSNVQFGTLEPRPAVITVMGHVDHGKTTLLDSLRNERVAEKEAGGITQHMGAFLVQLPDTKNALTFLDTPGHAAFSQMRARGAAVTDIVVLVVAADDGVMNQTKEALAHARAAGVAIVVAITKCDKPGVDLQRVRQQLMAEDMELEEAGGDIPVVEVSAKTGHGLVELQEVLTLQADFMDLRSRIDCDAEAVVVESRIERGQGPLATVIVTRGEMRLGKNVVVGTEWGRLRSITDTAGKTVTSAKPGHPIQITGLRGLPNAGDTVQMVASEERARKLSQLRDGQQQEKRLNRLRNEAAAVTTADGESLERGEVNLIIKAPRFRTLPPAWQPELYAWGMESAWWPRSASKGKGMGHRRDTSLRLLILWRARGLCGWWKGRQADMDGTAEAVRDAIATLVRPGCLVGAASNPPPCPGAATSAPPVPSSGH</sequence>
<dbReference type="InterPro" id="IPR006847">
    <property type="entry name" value="IF2_N"/>
</dbReference>
<evidence type="ECO:0000313" key="9">
    <source>
        <dbReference type="EMBL" id="KAK3237402.1"/>
    </source>
</evidence>
<evidence type="ECO:0000256" key="7">
    <source>
        <dbReference type="SAM" id="MobiDB-lite"/>
    </source>
</evidence>
<evidence type="ECO:0000313" key="10">
    <source>
        <dbReference type="Proteomes" id="UP001190700"/>
    </source>
</evidence>
<evidence type="ECO:0000256" key="1">
    <source>
        <dbReference type="ARBA" id="ARBA00007733"/>
    </source>
</evidence>
<keyword evidence="5" id="KW-0342">GTP-binding</keyword>
<dbReference type="PANTHER" id="PTHR43381">
    <property type="entry name" value="TRANSLATION INITIATION FACTOR IF-2-RELATED"/>
    <property type="match status" value="1"/>
</dbReference>
<dbReference type="Gene3D" id="3.40.50.300">
    <property type="entry name" value="P-loop containing nucleotide triphosphate hydrolases"/>
    <property type="match status" value="1"/>
</dbReference>
<dbReference type="GO" id="GO:0005525">
    <property type="term" value="F:GTP binding"/>
    <property type="evidence" value="ECO:0007669"/>
    <property type="project" value="UniProtKB-KW"/>
</dbReference>
<dbReference type="GO" id="GO:0003924">
    <property type="term" value="F:GTPase activity"/>
    <property type="evidence" value="ECO:0007669"/>
    <property type="project" value="InterPro"/>
</dbReference>
<feature type="compositionally biased region" description="Polar residues" evidence="7">
    <location>
        <begin position="169"/>
        <end position="185"/>
    </location>
</feature>
<feature type="domain" description="Tr-type G" evidence="8">
    <location>
        <begin position="367"/>
        <end position="538"/>
    </location>
</feature>
<dbReference type="CDD" id="cd01887">
    <property type="entry name" value="IF2_eIF5B"/>
    <property type="match status" value="1"/>
</dbReference>
<name>A0AAE0BKP2_9CHLO</name>
<dbReference type="InterPro" id="IPR000795">
    <property type="entry name" value="T_Tr_GTP-bd_dom"/>
</dbReference>
<dbReference type="AlphaFoldDB" id="A0AAE0BKP2"/>
<comment type="similarity">
    <text evidence="1">Belongs to the TRAFAC class translation factor GTPase superfamily. Classic translation factor GTPase family. IF-2 subfamily.</text>
</comment>
<evidence type="ECO:0000256" key="4">
    <source>
        <dbReference type="ARBA" id="ARBA00022917"/>
    </source>
</evidence>
<dbReference type="InterPro" id="IPR053905">
    <property type="entry name" value="EF-G-like_DII"/>
</dbReference>
<feature type="region of interest" description="Disordered" evidence="7">
    <location>
        <begin position="49"/>
        <end position="199"/>
    </location>
</feature>
<reference evidence="9 10" key="1">
    <citation type="journal article" date="2015" name="Genome Biol. Evol.">
        <title>Comparative Genomics of a Bacterivorous Green Alga Reveals Evolutionary Causalities and Consequences of Phago-Mixotrophic Mode of Nutrition.</title>
        <authorList>
            <person name="Burns J.A."/>
            <person name="Paasch A."/>
            <person name="Narechania A."/>
            <person name="Kim E."/>
        </authorList>
    </citation>
    <scope>NUCLEOTIDE SEQUENCE [LARGE SCALE GENOMIC DNA]</scope>
    <source>
        <strain evidence="9 10">PLY_AMNH</strain>
    </source>
</reference>
<evidence type="ECO:0000256" key="5">
    <source>
        <dbReference type="ARBA" id="ARBA00023134"/>
    </source>
</evidence>
<accession>A0AAE0BKP2</accession>
<evidence type="ECO:0000256" key="6">
    <source>
        <dbReference type="ARBA" id="ARBA00025162"/>
    </source>
</evidence>
<keyword evidence="4" id="KW-0648">Protein biosynthesis</keyword>
<dbReference type="Pfam" id="PF04760">
    <property type="entry name" value="IF2_N"/>
    <property type="match status" value="1"/>
</dbReference>
<dbReference type="InterPro" id="IPR009000">
    <property type="entry name" value="Transl_B-barrel_sf"/>
</dbReference>
<dbReference type="Pfam" id="PF00009">
    <property type="entry name" value="GTP_EFTU"/>
    <property type="match status" value="1"/>
</dbReference>
<dbReference type="SUPFAM" id="SSF50447">
    <property type="entry name" value="Translation proteins"/>
    <property type="match status" value="1"/>
</dbReference>
<dbReference type="EMBL" id="LGRX02034606">
    <property type="protein sequence ID" value="KAK3237402.1"/>
    <property type="molecule type" value="Genomic_DNA"/>
</dbReference>
<keyword evidence="10" id="KW-1185">Reference proteome</keyword>
<dbReference type="Gene3D" id="2.40.30.10">
    <property type="entry name" value="Translation factors"/>
    <property type="match status" value="1"/>
</dbReference>
<feature type="region of interest" description="Disordered" evidence="7">
    <location>
        <begin position="764"/>
        <end position="784"/>
    </location>
</feature>
<dbReference type="GO" id="GO:0005737">
    <property type="term" value="C:cytoplasm"/>
    <property type="evidence" value="ECO:0007669"/>
    <property type="project" value="TreeGrafter"/>
</dbReference>
<dbReference type="GO" id="GO:0003743">
    <property type="term" value="F:translation initiation factor activity"/>
    <property type="evidence" value="ECO:0007669"/>
    <property type="project" value="UniProtKB-KW"/>
</dbReference>
<feature type="region of interest" description="Disordered" evidence="7">
    <location>
        <begin position="267"/>
        <end position="298"/>
    </location>
</feature>
<dbReference type="Pfam" id="PF22042">
    <property type="entry name" value="EF-G_D2"/>
    <property type="match status" value="1"/>
</dbReference>
<evidence type="ECO:0000256" key="3">
    <source>
        <dbReference type="ARBA" id="ARBA00022741"/>
    </source>
</evidence>
<keyword evidence="3" id="KW-0547">Nucleotide-binding</keyword>
<dbReference type="InterPro" id="IPR044145">
    <property type="entry name" value="IF2_II"/>
</dbReference>